<sequence length="73" mass="7471">MSPWSPAPWEATTSSQPIEMIPTRISPRHSFSARDDSATGSAGVLAGVLEAEGLGDTEDDAEEGAAASTVSLP</sequence>
<feature type="region of interest" description="Disordered" evidence="1">
    <location>
        <begin position="51"/>
        <end position="73"/>
    </location>
</feature>
<evidence type="ECO:0000313" key="3">
    <source>
        <dbReference type="Proteomes" id="UP000642509"/>
    </source>
</evidence>
<evidence type="ECO:0000256" key="1">
    <source>
        <dbReference type="SAM" id="MobiDB-lite"/>
    </source>
</evidence>
<keyword evidence="3" id="KW-1185">Reference proteome</keyword>
<feature type="region of interest" description="Disordered" evidence="1">
    <location>
        <begin position="1"/>
        <end position="22"/>
    </location>
</feature>
<accession>A0ABQ2MD13</accession>
<feature type="compositionally biased region" description="Acidic residues" evidence="1">
    <location>
        <begin position="53"/>
        <end position="63"/>
    </location>
</feature>
<reference evidence="3" key="1">
    <citation type="journal article" date="2019" name="Int. J. Syst. Evol. Microbiol.">
        <title>The Global Catalogue of Microorganisms (GCM) 10K type strain sequencing project: providing services to taxonomists for standard genome sequencing and annotation.</title>
        <authorList>
            <consortium name="The Broad Institute Genomics Platform"/>
            <consortium name="The Broad Institute Genome Sequencing Center for Infectious Disease"/>
            <person name="Wu L."/>
            <person name="Ma J."/>
        </authorList>
    </citation>
    <scope>NUCLEOTIDE SEQUENCE [LARGE SCALE GENOMIC DNA]</scope>
    <source>
        <strain evidence="3">CGMCC 1.7064</strain>
    </source>
</reference>
<dbReference type="EMBL" id="BMLQ01000013">
    <property type="protein sequence ID" value="GGO49717.1"/>
    <property type="molecule type" value="Genomic_DNA"/>
</dbReference>
<comment type="caution">
    <text evidence="2">The sequence shown here is derived from an EMBL/GenBank/DDBJ whole genome shotgun (WGS) entry which is preliminary data.</text>
</comment>
<proteinExistence type="predicted"/>
<gene>
    <name evidence="2" type="ORF">GCM10010977_32260</name>
</gene>
<protein>
    <submittedName>
        <fullName evidence="2">Uncharacterized protein</fullName>
    </submittedName>
</protein>
<evidence type="ECO:0000313" key="2">
    <source>
        <dbReference type="EMBL" id="GGO49717.1"/>
    </source>
</evidence>
<name>A0ABQ2MD13_9MICC</name>
<dbReference type="Proteomes" id="UP000642509">
    <property type="component" value="Unassembled WGS sequence"/>
</dbReference>
<organism evidence="2 3">
    <name type="scientific">Citricoccus zhacaiensis</name>
    <dbReference type="NCBI Taxonomy" id="489142"/>
    <lineage>
        <taxon>Bacteria</taxon>
        <taxon>Bacillati</taxon>
        <taxon>Actinomycetota</taxon>
        <taxon>Actinomycetes</taxon>
        <taxon>Micrococcales</taxon>
        <taxon>Micrococcaceae</taxon>
        <taxon>Citricoccus</taxon>
    </lineage>
</organism>